<dbReference type="SMART" id="SM00112">
    <property type="entry name" value="CA"/>
    <property type="match status" value="13"/>
</dbReference>
<keyword evidence="5" id="KW-0677">Repeat</keyword>
<feature type="domain" description="Cadherin" evidence="12">
    <location>
        <begin position="1268"/>
        <end position="1371"/>
    </location>
</feature>
<feature type="domain" description="Cadherin" evidence="12">
    <location>
        <begin position="467"/>
        <end position="571"/>
    </location>
</feature>
<dbReference type="OrthoDB" id="6252479at2759"/>
<evidence type="ECO:0000256" key="2">
    <source>
        <dbReference type="ARBA" id="ARBA00022475"/>
    </source>
</evidence>
<dbReference type="PRINTS" id="PR00205">
    <property type="entry name" value="CADHERIN"/>
</dbReference>
<evidence type="ECO:0000256" key="9">
    <source>
        <dbReference type="ARBA" id="ARBA00023136"/>
    </source>
</evidence>
<evidence type="ECO:0000256" key="3">
    <source>
        <dbReference type="ARBA" id="ARBA00022692"/>
    </source>
</evidence>
<keyword evidence="4" id="KW-0732">Signal</keyword>
<dbReference type="Pfam" id="PF00028">
    <property type="entry name" value="Cadherin"/>
    <property type="match status" value="10"/>
</dbReference>
<feature type="domain" description="Cadherin" evidence="12">
    <location>
        <begin position="572"/>
        <end position="679"/>
    </location>
</feature>
<feature type="domain" description="Cadherin" evidence="12">
    <location>
        <begin position="145"/>
        <end position="256"/>
    </location>
</feature>
<keyword evidence="6 11" id="KW-0106">Calcium</keyword>
<evidence type="ECO:0000256" key="7">
    <source>
        <dbReference type="ARBA" id="ARBA00022889"/>
    </source>
</evidence>
<dbReference type="GO" id="GO:0005509">
    <property type="term" value="F:calcium ion binding"/>
    <property type="evidence" value="ECO:0007669"/>
    <property type="project" value="UniProtKB-UniRule"/>
</dbReference>
<evidence type="ECO:0000256" key="4">
    <source>
        <dbReference type="ARBA" id="ARBA00022729"/>
    </source>
</evidence>
<dbReference type="SUPFAM" id="SSF49313">
    <property type="entry name" value="Cadherin-like"/>
    <property type="match status" value="13"/>
</dbReference>
<dbReference type="InterPro" id="IPR002126">
    <property type="entry name" value="Cadherin-like_dom"/>
</dbReference>
<dbReference type="FunFam" id="2.60.40.60:FF:000007">
    <property type="entry name" value="Protocadherin alpha 2"/>
    <property type="match status" value="1"/>
</dbReference>
<feature type="domain" description="Cadherin" evidence="12">
    <location>
        <begin position="773"/>
        <end position="971"/>
    </location>
</feature>
<organism evidence="13 14">
    <name type="scientific">Toxocara canis</name>
    <name type="common">Canine roundworm</name>
    <dbReference type="NCBI Taxonomy" id="6265"/>
    <lineage>
        <taxon>Eukaryota</taxon>
        <taxon>Metazoa</taxon>
        <taxon>Ecdysozoa</taxon>
        <taxon>Nematoda</taxon>
        <taxon>Chromadorea</taxon>
        <taxon>Rhabditida</taxon>
        <taxon>Spirurina</taxon>
        <taxon>Ascaridomorpha</taxon>
        <taxon>Ascaridoidea</taxon>
        <taxon>Toxocaridae</taxon>
        <taxon>Toxocara</taxon>
    </lineage>
</organism>
<evidence type="ECO:0000259" key="12">
    <source>
        <dbReference type="PROSITE" id="PS50268"/>
    </source>
</evidence>
<feature type="domain" description="Cadherin" evidence="12">
    <location>
        <begin position="971"/>
        <end position="1071"/>
    </location>
</feature>
<dbReference type="PANTHER" id="PTHR24026">
    <property type="entry name" value="FAT ATYPICAL CADHERIN-RELATED"/>
    <property type="match status" value="1"/>
</dbReference>
<evidence type="ECO:0000256" key="6">
    <source>
        <dbReference type="ARBA" id="ARBA00022837"/>
    </source>
</evidence>
<dbReference type="STRING" id="6265.A0A0B2VPL3"/>
<comment type="caution">
    <text evidence="13">The sequence shown here is derived from an EMBL/GenBank/DDBJ whole genome shotgun (WGS) entry which is preliminary data.</text>
</comment>
<dbReference type="FunFam" id="2.60.40.60:FF:000116">
    <property type="entry name" value="Dachsous cadherin-related 2"/>
    <property type="match status" value="1"/>
</dbReference>
<dbReference type="CDD" id="cd11304">
    <property type="entry name" value="Cadherin_repeat"/>
    <property type="match status" value="14"/>
</dbReference>
<evidence type="ECO:0000313" key="14">
    <source>
        <dbReference type="Proteomes" id="UP000031036"/>
    </source>
</evidence>
<proteinExistence type="predicted"/>
<feature type="domain" description="Cadherin" evidence="12">
    <location>
        <begin position="367"/>
        <end position="466"/>
    </location>
</feature>
<name>A0A0B2VPL3_TOXCA</name>
<dbReference type="FunFam" id="2.60.40.60:FF:000092">
    <property type="entry name" value="Protocadherin 8"/>
    <property type="match status" value="2"/>
</dbReference>
<dbReference type="EMBL" id="JPKZ01000764">
    <property type="protein sequence ID" value="KHN85476.1"/>
    <property type="molecule type" value="Genomic_DNA"/>
</dbReference>
<sequence length="1565" mass="173435">MNGTFNMILVAQPAAIISVFIEVLDVNDNDPVFPSPFMNVSIVESAAVGSRVAVHSATDADFAENGTIVAYGIENTQSVFTLVRSTSHSGDDVLLLELAKPLDRETKDLYVINISASDGGHPPRFGYSTVVVNVLDANDNAPVFEQPFYEVSISSHPGHGSNILTVKASDGDIGDNARIIYRISNDAQDQFEINRHNGTIYAKKDELNCSRAGCDQNCSRICVISVEAEDQGKPKLLGRAFVNIALKETNDHNPVIHFKMYPAGMGFASISEEAIMGTTIAVVTVTDEDYGQNSQIEIIAGNEENFFRLESGNNFAIVRLNRLLSERHSDPFRLTFRAKDDGIPSRHSLKDLEVFVLRADDKAPVLDSATVEAQVFEDSPLGSLVTVVHASGNSSLLYTIIEDTSNGSFKIGAHSGIITVAKPLSATTLHSALVRVEVKNKKPSIKSSICVITILIVGVNNNSPIFEKDYYLIETVENTPLLSVISKVRAHDEDDGINSQLSYSIVENVAKHTFAIKEKSGEIFVRRVLDRELQDRYVFTVRASDHGYPQRFGRAQVIVNVLDVNDNRPYFLQEQYFCFVRKNELPGSEIIRVEARDLDSGRYGEVGYLLYQSPMGLFELQHASGTLRLATSLGALAEREFQVLIGAKDGGGLLSLSNATVIVQIIDNDVYVLKFTPLKWNVDVAENSPTGTSIGTFAIENAERTDVRYRLSNSTLLQINERTGEIFLRQPIDREQIAIVPFTVFASVGHLTAQHSGLLQVLDRNDNSPQFEPGRSVSLSLTGHTTIGSELVRLLAVDADEGPNAIITYSIDNDHFDIGRETGVLIYRKRVENADQVQFHVIARDGGDPPLVGSIRVIVDVERDEPIHNFPAEIALTIAEGARPGTLIRTLAPVNTTRHYEFWANVPHSDEYAVWILTSGEVFVVSTLDREINPVIRIPITVAISIGSYRCQQSVLLIIYVEDINDNAPECPPTNTFSVVENDLSTSVVGVLNSIDKDAGLNGTVFFEMGERNTNFTIDRNFGVIRTTVSLDRESIDSYNLTIILSDGGGLKTECKVEITVKDVNDNAPIMKSAFYHFDVVDLKKHLIGYVRATDRDQGLNGEIRYYLARQSTHIKIDAFTGELSHDGELKPGKVYNLTIVAEDQGRPQLSTSALAFVYVREQKRCSPRFVVYPTKTIEIVESIPLGSLVASVVASACDDLIIYSILDGNYDSAFWIDPDDGTVIVVRSLDFEQRNSYRLTISASTSFGNTSILLVFDVRDINDNGPEIETDVIRVKENNEPGSLCGQIAVMDADSDNNGRVHLEILHQLPLEHQFHLDGTKLICDNVLDREHIHNHRLLVKATDYGNPTKSTQKMIAVEVEDENDNAPICRGVETFLVGSEPINVKWNCFDMDEALNGRIGYEILHATEAVTQIREDLVKIEPIQREPQRFSVRVFDRYTNESMSDDPSRKSIERYFTILPRNPSDFIHFDASLESIQVSLDTPLGTVIGRITASAPSTIEYYITSFRYDHEDVVRWLDIDRSNGQLLLVRKPTNLEVDIEITAFSNGFIASKTVSFCATIIAE</sequence>
<evidence type="ECO:0000256" key="5">
    <source>
        <dbReference type="ARBA" id="ARBA00022737"/>
    </source>
</evidence>
<protein>
    <submittedName>
        <fullName evidence="13">Cadherin-related tumor suppressor</fullName>
    </submittedName>
</protein>
<keyword evidence="10" id="KW-0325">Glycoprotein</keyword>
<feature type="domain" description="Cadherin" evidence="12">
    <location>
        <begin position="1088"/>
        <end position="1170"/>
    </location>
</feature>
<keyword evidence="3" id="KW-0812">Transmembrane</keyword>
<dbReference type="PANTHER" id="PTHR24026:SF126">
    <property type="entry name" value="PROTOCADHERIN FAT 4"/>
    <property type="match status" value="1"/>
</dbReference>
<gene>
    <name evidence="13" type="primary">ft</name>
    <name evidence="13" type="ORF">Tcan_10631</name>
</gene>
<keyword evidence="9" id="KW-0472">Membrane</keyword>
<keyword evidence="2" id="KW-1003">Cell membrane</keyword>
<dbReference type="InterPro" id="IPR015919">
    <property type="entry name" value="Cadherin-like_sf"/>
</dbReference>
<feature type="domain" description="Cadherin" evidence="12">
    <location>
        <begin position="676"/>
        <end position="771"/>
    </location>
</feature>
<keyword evidence="8" id="KW-1133">Transmembrane helix</keyword>
<feature type="domain" description="Cadherin" evidence="12">
    <location>
        <begin position="1172"/>
        <end position="1269"/>
    </location>
</feature>
<evidence type="ECO:0000256" key="11">
    <source>
        <dbReference type="PROSITE-ProRule" id="PRU00043"/>
    </source>
</evidence>
<reference evidence="13 14" key="1">
    <citation type="submission" date="2014-11" db="EMBL/GenBank/DDBJ databases">
        <title>Genetic blueprint of the zoonotic pathogen Toxocara canis.</title>
        <authorList>
            <person name="Zhu X.-Q."/>
            <person name="Korhonen P.K."/>
            <person name="Cai H."/>
            <person name="Young N.D."/>
            <person name="Nejsum P."/>
            <person name="von Samson-Himmelstjerna G."/>
            <person name="Boag P.R."/>
            <person name="Tan P."/>
            <person name="Li Q."/>
            <person name="Min J."/>
            <person name="Yang Y."/>
            <person name="Wang X."/>
            <person name="Fang X."/>
            <person name="Hall R.S."/>
            <person name="Hofmann A."/>
            <person name="Sternberg P.W."/>
            <person name="Jex A.R."/>
            <person name="Gasser R.B."/>
        </authorList>
    </citation>
    <scope>NUCLEOTIDE SEQUENCE [LARGE SCALE GENOMIC DNA]</scope>
    <source>
        <strain evidence="13">PN_DK_2014</strain>
    </source>
</reference>
<feature type="domain" description="Cadherin" evidence="12">
    <location>
        <begin position="268"/>
        <end position="366"/>
    </location>
</feature>
<keyword evidence="14" id="KW-1185">Reference proteome</keyword>
<accession>A0A0B2VPL3</accession>
<evidence type="ECO:0000256" key="8">
    <source>
        <dbReference type="ARBA" id="ARBA00022989"/>
    </source>
</evidence>
<comment type="subcellular location">
    <subcellularLocation>
        <location evidence="1">Cell membrane</location>
        <topology evidence="1">Single-pass type I membrane protein</topology>
    </subcellularLocation>
</comment>
<dbReference type="FunFam" id="2.60.40.60:FF:000015">
    <property type="entry name" value="FAT atypical cadherin 1"/>
    <property type="match status" value="1"/>
</dbReference>
<keyword evidence="7" id="KW-0130">Cell adhesion</keyword>
<dbReference type="OMA" id="AQISYLF"/>
<dbReference type="Gene3D" id="2.60.40.60">
    <property type="entry name" value="Cadherins"/>
    <property type="match status" value="13"/>
</dbReference>
<dbReference type="GO" id="GO:0005886">
    <property type="term" value="C:plasma membrane"/>
    <property type="evidence" value="ECO:0007669"/>
    <property type="project" value="UniProtKB-SubCell"/>
</dbReference>
<evidence type="ECO:0000256" key="10">
    <source>
        <dbReference type="ARBA" id="ARBA00023180"/>
    </source>
</evidence>
<dbReference type="PROSITE" id="PS50268">
    <property type="entry name" value="CADHERIN_2"/>
    <property type="match status" value="12"/>
</dbReference>
<feature type="domain" description="Cadherin" evidence="12">
    <location>
        <begin position="34"/>
        <end position="144"/>
    </location>
</feature>
<dbReference type="PROSITE" id="PS00232">
    <property type="entry name" value="CADHERIN_1"/>
    <property type="match status" value="5"/>
</dbReference>
<dbReference type="Proteomes" id="UP000031036">
    <property type="component" value="Unassembled WGS sequence"/>
</dbReference>
<evidence type="ECO:0000256" key="1">
    <source>
        <dbReference type="ARBA" id="ARBA00004251"/>
    </source>
</evidence>
<dbReference type="GO" id="GO:0007156">
    <property type="term" value="P:homophilic cell adhesion via plasma membrane adhesion molecules"/>
    <property type="evidence" value="ECO:0007669"/>
    <property type="project" value="InterPro"/>
</dbReference>
<dbReference type="InterPro" id="IPR020894">
    <property type="entry name" value="Cadherin_CS"/>
</dbReference>
<evidence type="ECO:0000313" key="13">
    <source>
        <dbReference type="EMBL" id="KHN85476.1"/>
    </source>
</evidence>